<comment type="caution">
    <text evidence="1">The sequence shown here is derived from an EMBL/GenBank/DDBJ whole genome shotgun (WGS) entry which is preliminary data.</text>
</comment>
<protein>
    <submittedName>
        <fullName evidence="1">Uncharacterized protein</fullName>
    </submittedName>
</protein>
<organism evidence="1 2">
    <name type="scientific">Magnetospirillum moscoviense</name>
    <dbReference type="NCBI Taxonomy" id="1437059"/>
    <lineage>
        <taxon>Bacteria</taxon>
        <taxon>Pseudomonadati</taxon>
        <taxon>Pseudomonadota</taxon>
        <taxon>Alphaproteobacteria</taxon>
        <taxon>Rhodospirillales</taxon>
        <taxon>Rhodospirillaceae</taxon>
        <taxon>Magnetospirillum</taxon>
    </lineage>
</organism>
<dbReference type="EMBL" id="LWQU01000132">
    <property type="protein sequence ID" value="OAN51306.1"/>
    <property type="molecule type" value="Genomic_DNA"/>
</dbReference>
<dbReference type="Proteomes" id="UP000078543">
    <property type="component" value="Unassembled WGS sequence"/>
</dbReference>
<gene>
    <name evidence="1" type="ORF">A6A05_11105</name>
</gene>
<dbReference type="STRING" id="1437059.A6A05_11105"/>
<keyword evidence="2" id="KW-1185">Reference proteome</keyword>
<sequence>MVVPFRLLSWVMVAHLPGFSGRPGWVRCSGSKAAEFVRPQRVNTPSRRCWRHFATEDEYGA</sequence>
<evidence type="ECO:0000313" key="1">
    <source>
        <dbReference type="EMBL" id="OAN51306.1"/>
    </source>
</evidence>
<proteinExistence type="predicted"/>
<evidence type="ECO:0000313" key="2">
    <source>
        <dbReference type="Proteomes" id="UP000078543"/>
    </source>
</evidence>
<dbReference type="AlphaFoldDB" id="A0A178MR08"/>
<name>A0A178MR08_9PROT</name>
<reference evidence="1 2" key="1">
    <citation type="submission" date="2016-04" db="EMBL/GenBank/DDBJ databases">
        <title>Draft genome sequence of freshwater magnetotactic bacteria Magnetospirillum marisnigri SP-1 and Magnetospirillum moscoviense BB-1.</title>
        <authorList>
            <person name="Koziaeva V."/>
            <person name="Dziuba M.V."/>
            <person name="Ivanov T.M."/>
            <person name="Kuznetsov B."/>
            <person name="Grouzdev D.S."/>
        </authorList>
    </citation>
    <scope>NUCLEOTIDE SEQUENCE [LARGE SCALE GENOMIC DNA]</scope>
    <source>
        <strain evidence="1 2">BB-1</strain>
    </source>
</reference>
<accession>A0A178MR08</accession>